<dbReference type="Proteomes" id="UP001187192">
    <property type="component" value="Unassembled WGS sequence"/>
</dbReference>
<evidence type="ECO:0000313" key="1">
    <source>
        <dbReference type="EMBL" id="GMN21967.1"/>
    </source>
</evidence>
<protein>
    <submittedName>
        <fullName evidence="3">Uncharacterized protein</fullName>
    </submittedName>
</protein>
<sequence>MHAWVLWPIPFPRLRCPSARVSARVGCAPIPSSICSVAGALVCGWCSSLLPAFKPLGIALAHSRQADVAPRKAWNTEAKRWPDYPVLLGSEICSPTFQFLP</sequence>
<proteinExistence type="predicted"/>
<evidence type="ECO:0000313" key="5">
    <source>
        <dbReference type="Proteomes" id="UP001187192"/>
    </source>
</evidence>
<organism evidence="3 5">
    <name type="scientific">Ficus carica</name>
    <name type="common">Common fig</name>
    <dbReference type="NCBI Taxonomy" id="3494"/>
    <lineage>
        <taxon>Eukaryota</taxon>
        <taxon>Viridiplantae</taxon>
        <taxon>Streptophyta</taxon>
        <taxon>Embryophyta</taxon>
        <taxon>Tracheophyta</taxon>
        <taxon>Spermatophyta</taxon>
        <taxon>Magnoliopsida</taxon>
        <taxon>eudicotyledons</taxon>
        <taxon>Gunneridae</taxon>
        <taxon>Pentapetalae</taxon>
        <taxon>rosids</taxon>
        <taxon>fabids</taxon>
        <taxon>Rosales</taxon>
        <taxon>Moraceae</taxon>
        <taxon>Ficeae</taxon>
        <taxon>Ficus</taxon>
    </lineage>
</organism>
<dbReference type="AlphaFoldDB" id="A0AA87YTZ0"/>
<accession>A0AA87YTZ0</accession>
<dbReference type="EMBL" id="BTGU01005336">
    <property type="protein sequence ID" value="GMN21996.1"/>
    <property type="molecule type" value="Genomic_DNA"/>
</dbReference>
<comment type="caution">
    <text evidence="3">The sequence shown here is derived from an EMBL/GenBank/DDBJ whole genome shotgun (WGS) entry which is preliminary data.</text>
</comment>
<reference evidence="3" key="1">
    <citation type="submission" date="2023-07" db="EMBL/GenBank/DDBJ databases">
        <title>draft genome sequence of fig (Ficus carica).</title>
        <authorList>
            <person name="Takahashi T."/>
            <person name="Nishimura K."/>
        </authorList>
    </citation>
    <scope>NUCLEOTIDE SEQUENCE</scope>
</reference>
<gene>
    <name evidence="1" type="ORF">TIFTF001_047348</name>
    <name evidence="2" type="ORF">TIFTF001_047353</name>
    <name evidence="3" type="ORF">TIFTF001_047358</name>
    <name evidence="4" type="ORF">TIFTF001_047363</name>
</gene>
<evidence type="ECO:0000313" key="2">
    <source>
        <dbReference type="EMBL" id="GMN21996.1"/>
    </source>
</evidence>
<dbReference type="EMBL" id="BTGU01005335">
    <property type="protein sequence ID" value="GMN21967.1"/>
    <property type="molecule type" value="Genomic_DNA"/>
</dbReference>
<evidence type="ECO:0000313" key="3">
    <source>
        <dbReference type="EMBL" id="GMN22007.1"/>
    </source>
</evidence>
<evidence type="ECO:0000313" key="4">
    <source>
        <dbReference type="EMBL" id="GMN22033.1"/>
    </source>
</evidence>
<dbReference type="EMBL" id="BTGU01005338">
    <property type="protein sequence ID" value="GMN22033.1"/>
    <property type="molecule type" value="Genomic_DNA"/>
</dbReference>
<keyword evidence="5" id="KW-1185">Reference proteome</keyword>
<name>A0AA87YTZ0_FICCA</name>
<dbReference type="EMBL" id="BTGU01005337">
    <property type="protein sequence ID" value="GMN22007.1"/>
    <property type="molecule type" value="Genomic_DNA"/>
</dbReference>